<dbReference type="PANTHER" id="PTHR32089:SF112">
    <property type="entry name" value="LYSOZYME-LIKE PROTEIN-RELATED"/>
    <property type="match status" value="1"/>
</dbReference>
<protein>
    <submittedName>
        <fullName evidence="7">Methyl-accepting chemotaxis protein</fullName>
    </submittedName>
</protein>
<dbReference type="InterPro" id="IPR003660">
    <property type="entry name" value="HAMP_dom"/>
</dbReference>
<dbReference type="Proteomes" id="UP001213907">
    <property type="component" value="Chromosome"/>
</dbReference>
<dbReference type="PRINTS" id="PR00260">
    <property type="entry name" value="CHEMTRNSDUCR"/>
</dbReference>
<keyword evidence="4" id="KW-1133">Transmembrane helix</keyword>
<dbReference type="Pfam" id="PF00015">
    <property type="entry name" value="MCPsignal"/>
    <property type="match status" value="1"/>
</dbReference>
<dbReference type="Gene3D" id="1.10.287.950">
    <property type="entry name" value="Methyl-accepting chemotaxis protein"/>
    <property type="match status" value="1"/>
</dbReference>
<evidence type="ECO:0000259" key="5">
    <source>
        <dbReference type="PROSITE" id="PS50111"/>
    </source>
</evidence>
<dbReference type="PROSITE" id="PS50885">
    <property type="entry name" value="HAMP"/>
    <property type="match status" value="1"/>
</dbReference>
<name>A0ABY8BQA7_AFICR</name>
<dbReference type="InterPro" id="IPR004090">
    <property type="entry name" value="Chemotax_Me-accpt_rcpt"/>
</dbReference>
<dbReference type="PROSITE" id="PS51257">
    <property type="entry name" value="PROKAR_LIPOPROTEIN"/>
    <property type="match status" value="1"/>
</dbReference>
<sequence length="568" mass="60089">MSFLSRFRILPKILSVILLLSTIACGLAALGISALKSLNDATDRMESGAARAMLAQQLAVNLITMNRAEFQMSTDPRPDNIKAAHRAIEAETKLFEERLQAFSKRSAGSTRHHVAVLETGWTKYREELEGTYRAAAAVTDFRMTEQLEQLRNEAIQSTKVANELRASLREISETLQNDVTRETEAAAEEYNRTSNLLMIVAGIGIVMGLMIGFLIGQYGIALPIRRTVALLQKLASGDYQVEVAGADRKDEVGDIAQTAMVFKDNGLAKIRLEAEQREATERAAAQRKADMVQLADQFERSVGAIVDQVASAATEMQATASQLTASAQETSAQSNSVSSAADLAAANVTSVAGSAEELGASVVEIGRQTEQSSQMTRSAVGEIEAAATTVNELSQAAARIDSIADIISTIASQTNLLALNATIEAARAGEAGRGFAVVASEVKELATQTAKATAEISTQLAGIQNTTGNVVQAIQRVTHTVREIDNATSAISAAVEQQGAATREIVQAVNQASVGTGEVTSNIAGVASAAEQTGIAANQVQGASADLAKQSEQLRYQMDAFLTNVRAA</sequence>
<reference evidence="7 8" key="1">
    <citation type="submission" date="2022-11" db="EMBL/GenBank/DDBJ databases">
        <authorList>
            <person name="Siebert D."/>
            <person name="Busche T."/>
            <person name="Saydam E."/>
            <person name="Kalinowski J."/>
            <person name="Ruckert C."/>
            <person name="Blombach B."/>
        </authorList>
    </citation>
    <scope>NUCLEOTIDE SEQUENCE [LARGE SCALE GENOMIC DNA]</scope>
    <source>
        <strain evidence="7 8">DSM 1083</strain>
    </source>
</reference>
<keyword evidence="8" id="KW-1185">Reference proteome</keyword>
<dbReference type="InterPro" id="IPR004089">
    <property type="entry name" value="MCPsignal_dom"/>
</dbReference>
<feature type="domain" description="HAMP" evidence="6">
    <location>
        <begin position="218"/>
        <end position="271"/>
    </location>
</feature>
<dbReference type="PANTHER" id="PTHR32089">
    <property type="entry name" value="METHYL-ACCEPTING CHEMOTAXIS PROTEIN MCPB"/>
    <property type="match status" value="1"/>
</dbReference>
<evidence type="ECO:0000256" key="3">
    <source>
        <dbReference type="PROSITE-ProRule" id="PRU00284"/>
    </source>
</evidence>
<proteinExistence type="inferred from homology"/>
<organism evidence="7 8">
    <name type="scientific">Afipia carboxydohydrogena</name>
    <name type="common">Pseudomonas carboxydohydrogena</name>
    <dbReference type="NCBI Taxonomy" id="290"/>
    <lineage>
        <taxon>Bacteria</taxon>
        <taxon>Pseudomonadati</taxon>
        <taxon>Pseudomonadota</taxon>
        <taxon>Alphaproteobacteria</taxon>
        <taxon>Hyphomicrobiales</taxon>
        <taxon>Nitrobacteraceae</taxon>
        <taxon>Afipia</taxon>
    </lineage>
</organism>
<dbReference type="SUPFAM" id="SSF158472">
    <property type="entry name" value="HAMP domain-like"/>
    <property type="match status" value="1"/>
</dbReference>
<feature type="transmembrane region" description="Helical" evidence="4">
    <location>
        <begin position="196"/>
        <end position="216"/>
    </location>
</feature>
<keyword evidence="1 3" id="KW-0807">Transducer</keyword>
<keyword evidence="4" id="KW-0472">Membrane</keyword>
<comment type="similarity">
    <text evidence="2">Belongs to the methyl-accepting chemotaxis (MCP) protein family.</text>
</comment>
<evidence type="ECO:0000313" key="7">
    <source>
        <dbReference type="EMBL" id="WEF52165.1"/>
    </source>
</evidence>
<dbReference type="SMART" id="SM00283">
    <property type="entry name" value="MA"/>
    <property type="match status" value="1"/>
</dbReference>
<dbReference type="CDD" id="cd06225">
    <property type="entry name" value="HAMP"/>
    <property type="match status" value="1"/>
</dbReference>
<evidence type="ECO:0000256" key="1">
    <source>
        <dbReference type="ARBA" id="ARBA00023224"/>
    </source>
</evidence>
<accession>A0ABY8BQA7</accession>
<keyword evidence="4" id="KW-0812">Transmembrane</keyword>
<evidence type="ECO:0000256" key="2">
    <source>
        <dbReference type="ARBA" id="ARBA00029447"/>
    </source>
</evidence>
<evidence type="ECO:0000256" key="4">
    <source>
        <dbReference type="SAM" id="Phobius"/>
    </source>
</evidence>
<dbReference type="RefSeq" id="WP_275247734.1">
    <property type="nucleotide sequence ID" value="NZ_BAABDX010000001.1"/>
</dbReference>
<gene>
    <name evidence="7" type="ORF">AFIC_000633</name>
</gene>
<evidence type="ECO:0000313" key="8">
    <source>
        <dbReference type="Proteomes" id="UP001213907"/>
    </source>
</evidence>
<feature type="domain" description="Methyl-accepting transducer" evidence="5">
    <location>
        <begin position="305"/>
        <end position="548"/>
    </location>
</feature>
<dbReference type="PROSITE" id="PS50111">
    <property type="entry name" value="CHEMOTAXIS_TRANSDUC_2"/>
    <property type="match status" value="1"/>
</dbReference>
<dbReference type="SUPFAM" id="SSF58104">
    <property type="entry name" value="Methyl-accepting chemotaxis protein (MCP) signaling domain"/>
    <property type="match status" value="1"/>
</dbReference>
<dbReference type="Gene3D" id="6.10.340.10">
    <property type="match status" value="1"/>
</dbReference>
<dbReference type="EMBL" id="CP113162">
    <property type="protein sequence ID" value="WEF52165.1"/>
    <property type="molecule type" value="Genomic_DNA"/>
</dbReference>
<evidence type="ECO:0000259" key="6">
    <source>
        <dbReference type="PROSITE" id="PS50885"/>
    </source>
</evidence>